<dbReference type="SUPFAM" id="SSF51338">
    <property type="entry name" value="Composite domain of metallo-dependent hydrolases"/>
    <property type="match status" value="1"/>
</dbReference>
<dbReference type="SUPFAM" id="SSF51556">
    <property type="entry name" value="Metallo-dependent hydrolases"/>
    <property type="match status" value="1"/>
</dbReference>
<proteinExistence type="predicted"/>
<dbReference type="InterPro" id="IPR032466">
    <property type="entry name" value="Metal_Hydrolase"/>
</dbReference>
<protein>
    <submittedName>
        <fullName evidence="3">Amidohydrolase family protein</fullName>
    </submittedName>
</protein>
<dbReference type="Gene3D" id="3.30.110.90">
    <property type="entry name" value="Amidohydrolase"/>
    <property type="match status" value="1"/>
</dbReference>
<keyword evidence="1" id="KW-0732">Signal</keyword>
<dbReference type="Gene3D" id="3.40.50.10910">
    <property type="entry name" value="Amidohydrolase"/>
    <property type="match status" value="1"/>
</dbReference>
<feature type="chain" id="PRO_5040959216" evidence="1">
    <location>
        <begin position="25"/>
        <end position="529"/>
    </location>
</feature>
<evidence type="ECO:0000313" key="4">
    <source>
        <dbReference type="Proteomes" id="UP001231445"/>
    </source>
</evidence>
<accession>A0A9Y2F4M9</accession>
<keyword evidence="4" id="KW-1185">Reference proteome</keyword>
<feature type="domain" description="Amidohydrolase-related" evidence="2">
    <location>
        <begin position="382"/>
        <end position="463"/>
    </location>
</feature>
<dbReference type="KEGG" id="arue:QQX03_09825"/>
<sequence>MLKSFFSAAALASAVIAFSAPAAAQMERVPDRPAGEGEGPYDTLLIKGATIIDGTGAPPEGPVSILVEGNRIARILRGGANIPADRVIDASGMYILPGFVDTHGHNGDPSKAPQPSYGFKLWLAHGVTSVRGVGFGFGPDDPSLDQKRRSAANTITAPRLFAYTVPGDVWPNGAIRTPQQGREWVRWIAKRGYDGIKFFNNEDPATLAAILDESDKLGLGSVAHLGQRGVAEVNARVATELGLDGVTHFYGHFESLLDGAALPQYPADYNYLDEQSRFAWVARLADQVGDPGSEQWSAYIDHLIENDATLSPTFNIYSASRDVMKARNMEWHEKYTLPSLMQFYAPSLTNHGSYYHDWTSEDEVAWRNFYRKWFDLTREFKDRGGRVTAGSDPGYIYQTWGFAYIGELEMLREAGLTPLEVIQAATINGAREIYEPKGEEPPMGSIKEGKLADLVIVPENPLANLKVLYGTGHTRLNRETNTLETVGGVRWTIKDGIVFDAPALLKDVADMVEMQKLRENAIMQSKQAE</sequence>
<evidence type="ECO:0000313" key="3">
    <source>
        <dbReference type="EMBL" id="WIW95243.1"/>
    </source>
</evidence>
<dbReference type="GO" id="GO:0016810">
    <property type="term" value="F:hydrolase activity, acting on carbon-nitrogen (but not peptide) bonds"/>
    <property type="evidence" value="ECO:0007669"/>
    <property type="project" value="InterPro"/>
</dbReference>
<dbReference type="Gene3D" id="3.20.20.140">
    <property type="entry name" value="Metal-dependent hydrolases"/>
    <property type="match status" value="1"/>
</dbReference>
<dbReference type="InterPro" id="IPR011059">
    <property type="entry name" value="Metal-dep_hydrolase_composite"/>
</dbReference>
<evidence type="ECO:0000256" key="1">
    <source>
        <dbReference type="SAM" id="SignalP"/>
    </source>
</evidence>
<dbReference type="AlphaFoldDB" id="A0A9Y2F4M9"/>
<dbReference type="PANTHER" id="PTHR43135">
    <property type="entry name" value="ALPHA-D-RIBOSE 1-METHYLPHOSPHONATE 5-TRIPHOSPHATE DIPHOSPHATASE"/>
    <property type="match status" value="1"/>
</dbReference>
<dbReference type="InterPro" id="IPR006680">
    <property type="entry name" value="Amidohydro-rel"/>
</dbReference>
<dbReference type="Pfam" id="PF01979">
    <property type="entry name" value="Amidohydro_1"/>
    <property type="match status" value="1"/>
</dbReference>
<dbReference type="Proteomes" id="UP001231445">
    <property type="component" value="Chromosome"/>
</dbReference>
<name>A0A9Y2F4M9_9SPHN</name>
<dbReference type="EMBL" id="CP127221">
    <property type="protein sequence ID" value="WIW95243.1"/>
    <property type="molecule type" value="Genomic_DNA"/>
</dbReference>
<dbReference type="RefSeq" id="WP_285975558.1">
    <property type="nucleotide sequence ID" value="NZ_CP127221.1"/>
</dbReference>
<reference evidence="3 4" key="1">
    <citation type="submission" date="2023-06" db="EMBL/GenBank/DDBJ databases">
        <title>Altererythrobacter rubellus NBRC 112769 genome.</title>
        <authorList>
            <person name="Zhang K."/>
        </authorList>
    </citation>
    <scope>NUCLEOTIDE SEQUENCE [LARGE SCALE GENOMIC DNA]</scope>
    <source>
        <strain evidence="3 4">NBRC 112769</strain>
    </source>
</reference>
<feature type="signal peptide" evidence="1">
    <location>
        <begin position="1"/>
        <end position="24"/>
    </location>
</feature>
<dbReference type="InterPro" id="IPR051781">
    <property type="entry name" value="Metallo-dep_Hydrolase"/>
</dbReference>
<evidence type="ECO:0000259" key="2">
    <source>
        <dbReference type="Pfam" id="PF01979"/>
    </source>
</evidence>
<dbReference type="PANTHER" id="PTHR43135:SF3">
    <property type="entry name" value="ALPHA-D-RIBOSE 1-METHYLPHOSPHONATE 5-TRIPHOSPHATE DIPHOSPHATASE"/>
    <property type="match status" value="1"/>
</dbReference>
<dbReference type="Gene3D" id="2.30.40.10">
    <property type="entry name" value="Urease, subunit C, domain 1"/>
    <property type="match status" value="2"/>
</dbReference>
<organism evidence="3 4">
    <name type="scientific">Altererythrobacter rubellus</name>
    <dbReference type="NCBI Taxonomy" id="2173831"/>
    <lineage>
        <taxon>Bacteria</taxon>
        <taxon>Pseudomonadati</taxon>
        <taxon>Pseudomonadota</taxon>
        <taxon>Alphaproteobacteria</taxon>
        <taxon>Sphingomonadales</taxon>
        <taxon>Erythrobacteraceae</taxon>
        <taxon>Altererythrobacter</taxon>
    </lineage>
</organism>
<dbReference type="Gene3D" id="1.20.58.520">
    <property type="entry name" value="Amidohydrolase"/>
    <property type="match status" value="1"/>
</dbReference>
<gene>
    <name evidence="3" type="ORF">QQX03_09825</name>
</gene>